<accession>A0AAV0ZZS6</accession>
<proteinExistence type="predicted"/>
<protein>
    <submittedName>
        <fullName evidence="1">Uncharacterized protein</fullName>
    </submittedName>
</protein>
<reference evidence="1 2" key="1">
    <citation type="submission" date="2023-01" db="EMBL/GenBank/DDBJ databases">
        <authorList>
            <person name="Kreplak J."/>
        </authorList>
    </citation>
    <scope>NUCLEOTIDE SEQUENCE [LARGE SCALE GENOMIC DNA]</scope>
</reference>
<gene>
    <name evidence="1" type="ORF">VFH_III036240</name>
</gene>
<dbReference type="AlphaFoldDB" id="A0AAV0ZZS6"/>
<evidence type="ECO:0000313" key="2">
    <source>
        <dbReference type="Proteomes" id="UP001157006"/>
    </source>
</evidence>
<dbReference type="EMBL" id="OX451738">
    <property type="protein sequence ID" value="CAI8602352.1"/>
    <property type="molecule type" value="Genomic_DNA"/>
</dbReference>
<dbReference type="Proteomes" id="UP001157006">
    <property type="component" value="Chromosome 3"/>
</dbReference>
<keyword evidence="2" id="KW-1185">Reference proteome</keyword>
<evidence type="ECO:0000313" key="1">
    <source>
        <dbReference type="EMBL" id="CAI8602352.1"/>
    </source>
</evidence>
<sequence length="117" mass="13558">MVYSISLDLIIKNEDILFVIYNTCTIGTNGTNFEKHFARDMDSSSFLQFHLIKIFFSLINRIKHQTTGGIHFPEKFDSIESCYVLVSWRYIASMILLGFQKHKLFVKANMHIDGISC</sequence>
<organism evidence="1 2">
    <name type="scientific">Vicia faba</name>
    <name type="common">Broad bean</name>
    <name type="synonym">Faba vulgaris</name>
    <dbReference type="NCBI Taxonomy" id="3906"/>
    <lineage>
        <taxon>Eukaryota</taxon>
        <taxon>Viridiplantae</taxon>
        <taxon>Streptophyta</taxon>
        <taxon>Embryophyta</taxon>
        <taxon>Tracheophyta</taxon>
        <taxon>Spermatophyta</taxon>
        <taxon>Magnoliopsida</taxon>
        <taxon>eudicotyledons</taxon>
        <taxon>Gunneridae</taxon>
        <taxon>Pentapetalae</taxon>
        <taxon>rosids</taxon>
        <taxon>fabids</taxon>
        <taxon>Fabales</taxon>
        <taxon>Fabaceae</taxon>
        <taxon>Papilionoideae</taxon>
        <taxon>50 kb inversion clade</taxon>
        <taxon>NPAAA clade</taxon>
        <taxon>Hologalegina</taxon>
        <taxon>IRL clade</taxon>
        <taxon>Fabeae</taxon>
        <taxon>Vicia</taxon>
    </lineage>
</organism>
<name>A0AAV0ZZS6_VICFA</name>